<reference evidence="1 2" key="1">
    <citation type="submission" date="2019-05" db="EMBL/GenBank/DDBJ databases">
        <authorList>
            <person name="Albert R.M."/>
            <person name="Nur A.I."/>
            <person name="Ayala A."/>
            <person name="Bradley M.S."/>
            <person name="Burch R.E."/>
            <person name="Chen M."/>
            <person name="Dulaney A."/>
            <person name="Kakulamarri P.S."/>
            <person name="Kelly K.U."/>
            <person name="Maynor S.D."/>
            <person name="Perritt S.E."/>
            <person name="Praveen H."/>
            <person name="Slemons D.M."/>
            <person name="Snidow C.R."/>
            <person name="Thalluri S."/>
            <person name="Vyawahare A.K."/>
            <person name="Williams M.R."/>
            <person name="Monti D.L."/>
            <person name="Garlena R.A."/>
            <person name="Russell D.A."/>
            <person name="Pope W.H."/>
            <person name="Jacobs-Sera D."/>
            <person name="Hatfull G.F."/>
        </authorList>
    </citation>
    <scope>NUCLEOTIDE SEQUENCE [LARGE SCALE GENOMIC DNA]</scope>
</reference>
<dbReference type="KEGG" id="vg:55619221"/>
<proteinExistence type="predicted"/>
<sequence>MKSTIQPFDFRGHEVRVLHGDDGEPRWAAEDVAA</sequence>
<dbReference type="RefSeq" id="YP_009848788.1">
    <property type="nucleotide sequence ID" value="NC_048787.1"/>
</dbReference>
<organism evidence="1 2">
    <name type="scientific">Corynebacterium phage Dina</name>
    <dbReference type="NCBI Taxonomy" id="2588501"/>
    <lineage>
        <taxon>Viruses</taxon>
        <taxon>Duplodnaviria</taxon>
        <taxon>Heunggongvirae</taxon>
        <taxon>Uroviricota</taxon>
        <taxon>Caudoviricetes</taxon>
        <taxon>Samwavirus</taxon>
        <taxon>Samwavirus dina</taxon>
    </lineage>
</organism>
<protein>
    <submittedName>
        <fullName evidence="1">Uncharacterized protein</fullName>
    </submittedName>
</protein>
<dbReference type="Proteomes" id="UP000316211">
    <property type="component" value="Segment"/>
</dbReference>
<dbReference type="GeneID" id="55619221"/>
<evidence type="ECO:0000313" key="1">
    <source>
        <dbReference type="EMBL" id="QDF19710.1"/>
    </source>
</evidence>
<name>A0A4Y6ELX8_9CAUD</name>
<keyword evidence="2" id="KW-1185">Reference proteome</keyword>
<dbReference type="EMBL" id="MK977706">
    <property type="protein sequence ID" value="QDF19710.1"/>
    <property type="molecule type" value="Genomic_DNA"/>
</dbReference>
<accession>A0A4Y6ELX8</accession>
<evidence type="ECO:0000313" key="2">
    <source>
        <dbReference type="Proteomes" id="UP000316211"/>
    </source>
</evidence>
<gene>
    <name evidence="1" type="primary">32</name>
    <name evidence="1" type="ORF">SEA_DINA_32</name>
</gene>